<dbReference type="RefSeq" id="WP_054821640.1">
    <property type="nucleotide sequence ID" value="NZ_BAAAGL010000003.1"/>
</dbReference>
<accession>A0A5B7WTD6</accession>
<proteinExistence type="predicted"/>
<dbReference type="AlphaFoldDB" id="A0A5B7WTD6"/>
<organism evidence="1 2">
    <name type="scientific">Glutamicibacter creatinolyticus</name>
    <dbReference type="NCBI Taxonomy" id="162496"/>
    <lineage>
        <taxon>Bacteria</taxon>
        <taxon>Bacillati</taxon>
        <taxon>Actinomycetota</taxon>
        <taxon>Actinomycetes</taxon>
        <taxon>Micrococcales</taxon>
        <taxon>Micrococcaceae</taxon>
        <taxon>Glutamicibacter</taxon>
    </lineage>
</organism>
<evidence type="ECO:0000313" key="1">
    <source>
        <dbReference type="EMBL" id="QCY47229.1"/>
    </source>
</evidence>
<dbReference type="Proteomes" id="UP000307000">
    <property type="component" value="Chromosome"/>
</dbReference>
<protein>
    <submittedName>
        <fullName evidence="1">Uncharacterized protein</fullName>
    </submittedName>
</protein>
<reference evidence="1 2" key="1">
    <citation type="submission" date="2018-12" db="EMBL/GenBank/DDBJ databases">
        <title>Complete Genome Sequence of Glutamicibacter creatinolyticus strain LGCM259,isolated from an abscess of a 12-year-old mare in Italy.</title>
        <authorList>
            <person name="Santos R.G."/>
            <person name="Silva A.L."/>
            <person name="Seyffert N."/>
            <person name="Castro T.L.P."/>
            <person name="Attili A.R."/>
            <person name="Rifici C."/>
            <person name="Mazzullo G."/>
            <person name="Brenig B."/>
            <person name="Venanzi F."/>
            <person name="Azevedo V."/>
        </authorList>
    </citation>
    <scope>NUCLEOTIDE SEQUENCE [LARGE SCALE GENOMIC DNA]</scope>
    <source>
        <strain evidence="1 2">LGCM 259</strain>
    </source>
</reference>
<dbReference type="KEGG" id="gcr:GcLGCM259_1498"/>
<dbReference type="EMBL" id="CP034412">
    <property type="protein sequence ID" value="QCY47229.1"/>
    <property type="molecule type" value="Genomic_DNA"/>
</dbReference>
<sequence>MKKLMWVAIGVGVGILATRKYTDISSGSALNRQVGKYADNIADVAAAFREGMHSREQELRSALGVEENTMKGSSSAR</sequence>
<name>A0A5B7WTD6_9MICC</name>
<evidence type="ECO:0000313" key="2">
    <source>
        <dbReference type="Proteomes" id="UP000307000"/>
    </source>
</evidence>
<keyword evidence="2" id="KW-1185">Reference proteome</keyword>
<gene>
    <name evidence="1" type="ORF">GcLGCM259_1498</name>
</gene>